<keyword evidence="2" id="KW-1185">Reference proteome</keyword>
<proteinExistence type="predicted"/>
<accession>A0A6C2YHI2</accession>
<evidence type="ECO:0000313" key="2">
    <source>
        <dbReference type="Proteomes" id="UP000464378"/>
    </source>
</evidence>
<dbReference type="Proteomes" id="UP000464378">
    <property type="component" value="Chromosome"/>
</dbReference>
<dbReference type="InParanoid" id="A0A6C2YHI2"/>
<evidence type="ECO:0000313" key="1">
    <source>
        <dbReference type="EMBL" id="VIP00824.1"/>
    </source>
</evidence>
<sequence length="135" mass="15582">MTVDEYESAMRQRLLDSGFDFDSPDPAVAWAVFKSFASEPVECHESYLFWEASDDYFDFVREFSHSTEKEAIWHEQLTIHFTCSPPDSLGVQPTKLLSRDFVGPDQFFQQVEARPEFSKGLAFGHWSVELRLDGC</sequence>
<dbReference type="RefSeq" id="WP_162655994.1">
    <property type="nucleotide sequence ID" value="NZ_LR593887.1"/>
</dbReference>
<organism evidence="1">
    <name type="scientific">Tuwongella immobilis</name>
    <dbReference type="NCBI Taxonomy" id="692036"/>
    <lineage>
        <taxon>Bacteria</taxon>
        <taxon>Pseudomonadati</taxon>
        <taxon>Planctomycetota</taxon>
        <taxon>Planctomycetia</taxon>
        <taxon>Gemmatales</taxon>
        <taxon>Gemmataceae</taxon>
        <taxon>Tuwongella</taxon>
    </lineage>
</organism>
<dbReference type="EMBL" id="LR586016">
    <property type="protein sequence ID" value="VIP00824.1"/>
    <property type="molecule type" value="Genomic_DNA"/>
</dbReference>
<gene>
    <name evidence="1" type="ORF">GMBLW1_31360</name>
</gene>
<dbReference type="EMBL" id="LR593887">
    <property type="protein sequence ID" value="VTR97066.1"/>
    <property type="molecule type" value="Genomic_DNA"/>
</dbReference>
<name>A0A6C2YHI2_9BACT</name>
<protein>
    <submittedName>
        <fullName evidence="1">Uncharacterized protein</fullName>
    </submittedName>
</protein>
<dbReference type="AlphaFoldDB" id="A0A6C2YHI2"/>
<dbReference type="KEGG" id="tim:GMBLW1_31360"/>
<reference evidence="1" key="1">
    <citation type="submission" date="2019-04" db="EMBL/GenBank/DDBJ databases">
        <authorList>
            <consortium name="Science for Life Laboratories"/>
        </authorList>
    </citation>
    <scope>NUCLEOTIDE SEQUENCE</scope>
    <source>
        <strain evidence="1">MBLW1</strain>
    </source>
</reference>